<feature type="non-terminal residue" evidence="1">
    <location>
        <position position="113"/>
    </location>
</feature>
<evidence type="ECO:0000313" key="1">
    <source>
        <dbReference type="EMBL" id="CAG8663257.1"/>
    </source>
</evidence>
<comment type="caution">
    <text evidence="1">The sequence shown here is derived from an EMBL/GenBank/DDBJ whole genome shotgun (WGS) entry which is preliminary data.</text>
</comment>
<keyword evidence="2" id="KW-1185">Reference proteome</keyword>
<dbReference type="Proteomes" id="UP000789860">
    <property type="component" value="Unassembled WGS sequence"/>
</dbReference>
<name>A0ACA9NP24_9GLOM</name>
<accession>A0ACA9NP24</accession>
<evidence type="ECO:0000313" key="2">
    <source>
        <dbReference type="Proteomes" id="UP000789860"/>
    </source>
</evidence>
<reference evidence="1" key="1">
    <citation type="submission" date="2021-06" db="EMBL/GenBank/DDBJ databases">
        <authorList>
            <person name="Kallberg Y."/>
            <person name="Tangrot J."/>
            <person name="Rosling A."/>
        </authorList>
    </citation>
    <scope>NUCLEOTIDE SEQUENCE</scope>
    <source>
        <strain evidence="1">AU212A</strain>
    </source>
</reference>
<proteinExistence type="predicted"/>
<dbReference type="EMBL" id="CAJVPM010026750">
    <property type="protein sequence ID" value="CAG8663257.1"/>
    <property type="molecule type" value="Genomic_DNA"/>
</dbReference>
<organism evidence="1 2">
    <name type="scientific">Scutellospora calospora</name>
    <dbReference type="NCBI Taxonomy" id="85575"/>
    <lineage>
        <taxon>Eukaryota</taxon>
        <taxon>Fungi</taxon>
        <taxon>Fungi incertae sedis</taxon>
        <taxon>Mucoromycota</taxon>
        <taxon>Glomeromycotina</taxon>
        <taxon>Glomeromycetes</taxon>
        <taxon>Diversisporales</taxon>
        <taxon>Gigasporaceae</taxon>
        <taxon>Scutellospora</taxon>
    </lineage>
</organism>
<protein>
    <submittedName>
        <fullName evidence="1">9125_t:CDS:1</fullName>
    </submittedName>
</protein>
<gene>
    <name evidence="1" type="ORF">SCALOS_LOCUS9106</name>
</gene>
<sequence length="113" mass="13454">MTETGGKILREKYIITLKKNSEYLQKNINLLNTNNALKNDKDDLIKQNKELKEKIETELNKLNKEVEKNKKTNDALKVLLQELQDENSYYKNYEFIDKTFDNHLVKSIFIIPY</sequence>